<dbReference type="Gene3D" id="1.10.1660.10">
    <property type="match status" value="1"/>
</dbReference>
<keyword evidence="2" id="KW-0805">Transcription regulation</keyword>
<dbReference type="Pfam" id="PF13411">
    <property type="entry name" value="MerR_1"/>
    <property type="match status" value="1"/>
</dbReference>
<dbReference type="GO" id="GO:0003677">
    <property type="term" value="F:DNA binding"/>
    <property type="evidence" value="ECO:0007669"/>
    <property type="project" value="UniProtKB-KW"/>
</dbReference>
<evidence type="ECO:0000313" key="7">
    <source>
        <dbReference type="Proteomes" id="UP000248066"/>
    </source>
</evidence>
<evidence type="ECO:0000256" key="2">
    <source>
        <dbReference type="ARBA" id="ARBA00023015"/>
    </source>
</evidence>
<dbReference type="PANTHER" id="PTHR30204">
    <property type="entry name" value="REDOX-CYCLING DRUG-SENSING TRANSCRIPTIONAL ACTIVATOR SOXR"/>
    <property type="match status" value="1"/>
</dbReference>
<proteinExistence type="predicted"/>
<dbReference type="Proteomes" id="UP000248066">
    <property type="component" value="Unassembled WGS sequence"/>
</dbReference>
<dbReference type="EMBL" id="PDOF01000001">
    <property type="protein sequence ID" value="PYZ99137.1"/>
    <property type="molecule type" value="Genomic_DNA"/>
</dbReference>
<dbReference type="PANTHER" id="PTHR30204:SF69">
    <property type="entry name" value="MERR-FAMILY TRANSCRIPTIONAL REGULATOR"/>
    <property type="match status" value="1"/>
</dbReference>
<accession>A0A2W0HD57</accession>
<protein>
    <recommendedName>
        <fullName evidence="5">HTH merR-type domain-containing protein</fullName>
    </recommendedName>
</protein>
<sequence>MDTAVEVIRFVQKDEVEEALWLLNRVQIQRGKEKRAVAEALELAGPGEEEGKRFKTGEAAERMEVTPSAIRYWERSGYLYPVRNPESGYRMFDRLQLARISLLKALNHPYYTSESADLKLKFKKPELKGEKGCLVLADEVMKLLHMRNRNQVRAYSSLEDLFVMLGK</sequence>
<feature type="domain" description="HTH merR-type" evidence="5">
    <location>
        <begin position="53"/>
        <end position="106"/>
    </location>
</feature>
<keyword evidence="3" id="KW-0238">DNA-binding</keyword>
<name>A0A2W0HD57_9BACI</name>
<dbReference type="InterPro" id="IPR009061">
    <property type="entry name" value="DNA-bd_dom_put_sf"/>
</dbReference>
<evidence type="ECO:0000256" key="3">
    <source>
        <dbReference type="ARBA" id="ARBA00023125"/>
    </source>
</evidence>
<dbReference type="GO" id="GO:0003700">
    <property type="term" value="F:DNA-binding transcription factor activity"/>
    <property type="evidence" value="ECO:0007669"/>
    <property type="project" value="InterPro"/>
</dbReference>
<evidence type="ECO:0000259" key="5">
    <source>
        <dbReference type="PROSITE" id="PS50937"/>
    </source>
</evidence>
<comment type="caution">
    <text evidence="6">The sequence shown here is derived from an EMBL/GenBank/DDBJ whole genome shotgun (WGS) entry which is preliminary data.</text>
</comment>
<dbReference type="InterPro" id="IPR047057">
    <property type="entry name" value="MerR_fam"/>
</dbReference>
<dbReference type="AlphaFoldDB" id="A0A2W0HD57"/>
<evidence type="ECO:0000313" key="6">
    <source>
        <dbReference type="EMBL" id="PYZ99137.1"/>
    </source>
</evidence>
<reference evidence="6 7" key="1">
    <citation type="submission" date="2017-10" db="EMBL/GenBank/DDBJ databases">
        <title>Bacillus sp. nov., a halophilic bacterium isolated from a Yangshapao Lake.</title>
        <authorList>
            <person name="Wang H."/>
        </authorList>
    </citation>
    <scope>NUCLEOTIDE SEQUENCE [LARGE SCALE GENOMIC DNA]</scope>
    <source>
        <strain evidence="6 7">YSP-3</strain>
    </source>
</reference>
<dbReference type="PROSITE" id="PS50937">
    <property type="entry name" value="HTH_MERR_2"/>
    <property type="match status" value="1"/>
</dbReference>
<dbReference type="SUPFAM" id="SSF46955">
    <property type="entry name" value="Putative DNA-binding domain"/>
    <property type="match status" value="1"/>
</dbReference>
<organism evidence="6 7">
    <name type="scientific">Alteribacter lacisalsi</name>
    <dbReference type="NCBI Taxonomy" id="2045244"/>
    <lineage>
        <taxon>Bacteria</taxon>
        <taxon>Bacillati</taxon>
        <taxon>Bacillota</taxon>
        <taxon>Bacilli</taxon>
        <taxon>Bacillales</taxon>
        <taxon>Bacillaceae</taxon>
        <taxon>Alteribacter</taxon>
    </lineage>
</organism>
<evidence type="ECO:0000256" key="1">
    <source>
        <dbReference type="ARBA" id="ARBA00022491"/>
    </source>
</evidence>
<dbReference type="InterPro" id="IPR000551">
    <property type="entry name" value="MerR-type_HTH_dom"/>
</dbReference>
<evidence type="ECO:0000256" key="4">
    <source>
        <dbReference type="ARBA" id="ARBA00023163"/>
    </source>
</evidence>
<dbReference type="SMART" id="SM00422">
    <property type="entry name" value="HTH_MERR"/>
    <property type="match status" value="1"/>
</dbReference>
<gene>
    <name evidence="6" type="ORF">CR205_02545</name>
</gene>
<dbReference type="OrthoDB" id="122388at2"/>
<dbReference type="RefSeq" id="WP_110519644.1">
    <property type="nucleotide sequence ID" value="NZ_PDOF01000001.1"/>
</dbReference>
<keyword evidence="1" id="KW-0678">Repressor</keyword>
<keyword evidence="7" id="KW-1185">Reference proteome</keyword>
<keyword evidence="4" id="KW-0804">Transcription</keyword>